<keyword evidence="1" id="KW-0614">Plasmid</keyword>
<dbReference type="KEGG" id="amr:AM1_A0362"/>
<name>A8ZL12_ACAM1</name>
<reference evidence="1 2" key="1">
    <citation type="journal article" date="2008" name="Proc. Natl. Acad. Sci. U.S.A.">
        <title>Niche adaptation and genome expansion in the chlorophyll d-producing cyanobacterium Acaryochloris marina.</title>
        <authorList>
            <person name="Swingley W.D."/>
            <person name="Chen M."/>
            <person name="Cheung P.C."/>
            <person name="Conrad A.L."/>
            <person name="Dejesa L.C."/>
            <person name="Hao J."/>
            <person name="Honchak B.M."/>
            <person name="Karbach L.E."/>
            <person name="Kurdoglu A."/>
            <person name="Lahiri S."/>
            <person name="Mastrian S.D."/>
            <person name="Miyashita H."/>
            <person name="Page L."/>
            <person name="Ramakrishna P."/>
            <person name="Satoh S."/>
            <person name="Sattley W.M."/>
            <person name="Shimada Y."/>
            <person name="Taylor H.L."/>
            <person name="Tomo T."/>
            <person name="Tsuchiya T."/>
            <person name="Wang Z.T."/>
            <person name="Raymond J."/>
            <person name="Mimuro M."/>
            <person name="Blankenship R.E."/>
            <person name="Touchman J.W."/>
        </authorList>
    </citation>
    <scope>NUCLEOTIDE SEQUENCE [LARGE SCALE GENOMIC DNA]</scope>
    <source>
        <strain evidence="2">MBIC 11017</strain>
        <plasmid evidence="2">Plasmid pREB1</plasmid>
    </source>
</reference>
<proteinExistence type="predicted"/>
<organism evidence="1 2">
    <name type="scientific">Acaryochloris marina (strain MBIC 11017)</name>
    <dbReference type="NCBI Taxonomy" id="329726"/>
    <lineage>
        <taxon>Bacteria</taxon>
        <taxon>Bacillati</taxon>
        <taxon>Cyanobacteriota</taxon>
        <taxon>Cyanophyceae</taxon>
        <taxon>Acaryochloridales</taxon>
        <taxon>Acaryochloridaceae</taxon>
        <taxon>Acaryochloris</taxon>
    </lineage>
</organism>
<keyword evidence="2" id="KW-1185">Reference proteome</keyword>
<protein>
    <submittedName>
        <fullName evidence="1">Uncharacterized protein</fullName>
    </submittedName>
</protein>
<dbReference type="Proteomes" id="UP000000268">
    <property type="component" value="Plasmid pREB1"/>
</dbReference>
<evidence type="ECO:0000313" key="2">
    <source>
        <dbReference type="Proteomes" id="UP000000268"/>
    </source>
</evidence>
<sequence>MDPNTLIAWKNLETRLDVPFRNNMMALLLEMARERTADPQKIATWMLTTSACICNAVFGIDDPMPLLSLYIRVLCDHYPRTIEQIAQIYSYGSLKRYVPVIADRDDFIGILSAAGSTFANGELILMDGEIDVSQKGLERFQLIWKAPAVKLANPGPSVLW</sequence>
<dbReference type="EMBL" id="CP000838">
    <property type="protein sequence ID" value="ABW31480.1"/>
    <property type="molecule type" value="Genomic_DNA"/>
</dbReference>
<dbReference type="HOGENOM" id="CLU_1682806_0_0_3"/>
<dbReference type="RefSeq" id="WP_012166854.1">
    <property type="nucleotide sequence ID" value="NC_009926.1"/>
</dbReference>
<evidence type="ECO:0000313" key="1">
    <source>
        <dbReference type="EMBL" id="ABW31480.1"/>
    </source>
</evidence>
<geneLocation type="plasmid" evidence="1 2">
    <name>pREB1</name>
</geneLocation>
<accession>A8ZL12</accession>
<gene>
    <name evidence="1" type="ordered locus">AM1_A0362</name>
</gene>
<dbReference type="AlphaFoldDB" id="A8ZL12"/>